<organism evidence="2 3">
    <name type="scientific">Oryza sativa subsp. japonica</name>
    <name type="common">Rice</name>
    <dbReference type="NCBI Taxonomy" id="39947"/>
    <lineage>
        <taxon>Eukaryota</taxon>
        <taxon>Viridiplantae</taxon>
        <taxon>Streptophyta</taxon>
        <taxon>Embryophyta</taxon>
        <taxon>Tracheophyta</taxon>
        <taxon>Spermatophyta</taxon>
        <taxon>Magnoliopsida</taxon>
        <taxon>Liliopsida</taxon>
        <taxon>Poales</taxon>
        <taxon>Poaceae</taxon>
        <taxon>BOP clade</taxon>
        <taxon>Oryzoideae</taxon>
        <taxon>Oryzeae</taxon>
        <taxon>Oryzinae</taxon>
        <taxon>Oryza</taxon>
        <taxon>Oryza sativa</taxon>
    </lineage>
</organism>
<feature type="compositionally biased region" description="Low complexity" evidence="1">
    <location>
        <begin position="1"/>
        <end position="19"/>
    </location>
</feature>
<dbReference type="AlphaFoldDB" id="Q651L6"/>
<protein>
    <submittedName>
        <fullName evidence="2">Uncharacterized protein</fullName>
    </submittedName>
</protein>
<dbReference type="Proteomes" id="UP000000763">
    <property type="component" value="Chromosome 9"/>
</dbReference>
<accession>Q651L6</accession>
<sequence length="147" mass="15363">MGGTARARPARRAAAAARRGGSRGLGGGGGAGNRRETGRRRRATAHGGGGSRATAGRHNTEWGVAGKTERGREKLREDDGELHRVWYEEEEGGDAETERTASYASAGTAKKEAEELTDGRNGVGDELGMGRVGRLRVARDRAAAHGG</sequence>
<feature type="compositionally biased region" description="Basic and acidic residues" evidence="1">
    <location>
        <begin position="67"/>
        <end position="87"/>
    </location>
</feature>
<feature type="compositionally biased region" description="Basic and acidic residues" evidence="1">
    <location>
        <begin position="109"/>
        <end position="118"/>
    </location>
</feature>
<reference evidence="3" key="2">
    <citation type="journal article" date="2008" name="Nucleic Acids Res.">
        <title>The rice annotation project database (RAP-DB): 2008 update.</title>
        <authorList>
            <consortium name="The rice annotation project (RAP)"/>
        </authorList>
    </citation>
    <scope>GENOME REANNOTATION</scope>
    <source>
        <strain evidence="3">cv. Nipponbare</strain>
    </source>
</reference>
<reference evidence="3" key="1">
    <citation type="journal article" date="2005" name="Nature">
        <title>The map-based sequence of the rice genome.</title>
        <authorList>
            <consortium name="International rice genome sequencing project (IRGSP)"/>
            <person name="Matsumoto T."/>
            <person name="Wu J."/>
            <person name="Kanamori H."/>
            <person name="Katayose Y."/>
            <person name="Fujisawa M."/>
            <person name="Namiki N."/>
            <person name="Mizuno H."/>
            <person name="Yamamoto K."/>
            <person name="Antonio B.A."/>
            <person name="Baba T."/>
            <person name="Sakata K."/>
            <person name="Nagamura Y."/>
            <person name="Aoki H."/>
            <person name="Arikawa K."/>
            <person name="Arita K."/>
            <person name="Bito T."/>
            <person name="Chiden Y."/>
            <person name="Fujitsuka N."/>
            <person name="Fukunaka R."/>
            <person name="Hamada M."/>
            <person name="Harada C."/>
            <person name="Hayashi A."/>
            <person name="Hijishita S."/>
            <person name="Honda M."/>
            <person name="Hosokawa S."/>
            <person name="Ichikawa Y."/>
            <person name="Idonuma A."/>
            <person name="Iijima M."/>
            <person name="Ikeda M."/>
            <person name="Ikeno M."/>
            <person name="Ito K."/>
            <person name="Ito S."/>
            <person name="Ito T."/>
            <person name="Ito Y."/>
            <person name="Ito Y."/>
            <person name="Iwabuchi A."/>
            <person name="Kamiya K."/>
            <person name="Karasawa W."/>
            <person name="Kurita K."/>
            <person name="Katagiri S."/>
            <person name="Kikuta A."/>
            <person name="Kobayashi H."/>
            <person name="Kobayashi N."/>
            <person name="Machita K."/>
            <person name="Maehara T."/>
            <person name="Masukawa M."/>
            <person name="Mizubayashi T."/>
            <person name="Mukai Y."/>
            <person name="Nagasaki H."/>
            <person name="Nagata Y."/>
            <person name="Naito S."/>
            <person name="Nakashima M."/>
            <person name="Nakama Y."/>
            <person name="Nakamichi Y."/>
            <person name="Nakamura M."/>
            <person name="Meguro A."/>
            <person name="Negishi M."/>
            <person name="Ohta I."/>
            <person name="Ohta T."/>
            <person name="Okamoto M."/>
            <person name="Ono N."/>
            <person name="Saji S."/>
            <person name="Sakaguchi M."/>
            <person name="Sakai K."/>
            <person name="Shibata M."/>
            <person name="Shimokawa T."/>
            <person name="Song J."/>
            <person name="Takazaki Y."/>
            <person name="Terasawa K."/>
            <person name="Tsugane M."/>
            <person name="Tsuji K."/>
            <person name="Ueda S."/>
            <person name="Waki K."/>
            <person name="Yamagata H."/>
            <person name="Yamamoto M."/>
            <person name="Yamamoto S."/>
            <person name="Yamane H."/>
            <person name="Yoshiki S."/>
            <person name="Yoshihara R."/>
            <person name="Yukawa K."/>
            <person name="Zhong H."/>
            <person name="Yano M."/>
            <person name="Yuan Q."/>
            <person name="Ouyang S."/>
            <person name="Liu J."/>
            <person name="Jones K.M."/>
            <person name="Gansberger K."/>
            <person name="Moffat K."/>
            <person name="Hill J."/>
            <person name="Bera J."/>
            <person name="Fadrosh D."/>
            <person name="Jin S."/>
            <person name="Johri S."/>
            <person name="Kim M."/>
            <person name="Overton L."/>
            <person name="Reardon M."/>
            <person name="Tsitrin T."/>
            <person name="Vuong H."/>
            <person name="Weaver B."/>
            <person name="Ciecko A."/>
            <person name="Tallon L."/>
            <person name="Jackson J."/>
            <person name="Pai G."/>
            <person name="Aken S.V."/>
            <person name="Utterback T."/>
            <person name="Reidmuller S."/>
            <person name="Feldblyum T."/>
            <person name="Hsiao J."/>
            <person name="Zismann V."/>
            <person name="Iobst S."/>
            <person name="de Vazeille A.R."/>
            <person name="Buell C.R."/>
            <person name="Ying K."/>
            <person name="Li Y."/>
            <person name="Lu T."/>
            <person name="Huang Y."/>
            <person name="Zhao Q."/>
            <person name="Feng Q."/>
            <person name="Zhang L."/>
            <person name="Zhu J."/>
            <person name="Weng Q."/>
            <person name="Mu J."/>
            <person name="Lu Y."/>
            <person name="Fan D."/>
            <person name="Liu Y."/>
            <person name="Guan J."/>
            <person name="Zhang Y."/>
            <person name="Yu S."/>
            <person name="Liu X."/>
            <person name="Zhang Y."/>
            <person name="Hong G."/>
            <person name="Han B."/>
            <person name="Choisne N."/>
            <person name="Demange N."/>
            <person name="Orjeda G."/>
            <person name="Samain S."/>
            <person name="Cattolico L."/>
            <person name="Pelletier E."/>
            <person name="Couloux A."/>
            <person name="Segurens B."/>
            <person name="Wincker P."/>
            <person name="D'Hont A."/>
            <person name="Scarpelli C."/>
            <person name="Weissenbach J."/>
            <person name="Salanoubat M."/>
            <person name="Quetier F."/>
            <person name="Yu Y."/>
            <person name="Kim H.R."/>
            <person name="Rambo T."/>
            <person name="Currie J."/>
            <person name="Collura K."/>
            <person name="Luo M."/>
            <person name="Yang T."/>
            <person name="Ammiraju J.S.S."/>
            <person name="Engler F."/>
            <person name="Soderlund C."/>
            <person name="Wing R.A."/>
            <person name="Palmer L.E."/>
            <person name="de la Bastide M."/>
            <person name="Spiegel L."/>
            <person name="Nascimento L."/>
            <person name="Zutavern T."/>
            <person name="O'Shaughnessy A."/>
            <person name="Dike S."/>
            <person name="Dedhia N."/>
            <person name="Preston R."/>
            <person name="Balija V."/>
            <person name="McCombie W.R."/>
            <person name="Chow T."/>
            <person name="Chen H."/>
            <person name="Chung M."/>
            <person name="Chen C."/>
            <person name="Shaw J."/>
            <person name="Wu H."/>
            <person name="Hsiao K."/>
            <person name="Chao Y."/>
            <person name="Chu M."/>
            <person name="Cheng C."/>
            <person name="Hour A."/>
            <person name="Lee P."/>
            <person name="Lin S."/>
            <person name="Lin Y."/>
            <person name="Liou J."/>
            <person name="Liu S."/>
            <person name="Hsing Y."/>
            <person name="Raghuvanshi S."/>
            <person name="Mohanty A."/>
            <person name="Bharti A.K."/>
            <person name="Gaur A."/>
            <person name="Gupta V."/>
            <person name="Kumar D."/>
            <person name="Ravi V."/>
            <person name="Vij S."/>
            <person name="Kapur A."/>
            <person name="Khurana P."/>
            <person name="Khurana P."/>
            <person name="Khurana J.P."/>
            <person name="Tyagi A.K."/>
            <person name="Gaikwad K."/>
            <person name="Singh A."/>
            <person name="Dalal V."/>
            <person name="Srivastava S."/>
            <person name="Dixit A."/>
            <person name="Pal A.K."/>
            <person name="Ghazi I.A."/>
            <person name="Yadav M."/>
            <person name="Pandit A."/>
            <person name="Bhargava A."/>
            <person name="Sureshbabu K."/>
            <person name="Batra K."/>
            <person name="Sharma T.R."/>
            <person name="Mohapatra T."/>
            <person name="Singh N.K."/>
            <person name="Messing J."/>
            <person name="Nelson A.B."/>
            <person name="Fuks G."/>
            <person name="Kavchok S."/>
            <person name="Keizer G."/>
            <person name="Linton E."/>
            <person name="Llaca V."/>
            <person name="Song R."/>
            <person name="Tanyolac B."/>
            <person name="Young S."/>
            <person name="Ho-Il K."/>
            <person name="Hahn J.H."/>
            <person name="Sangsakoo G."/>
            <person name="Vanavichit A."/>
            <person name="de Mattos Luiz.A.T."/>
            <person name="Zimmer P.D."/>
            <person name="Malone G."/>
            <person name="Dellagostin O."/>
            <person name="de Oliveira A.C."/>
            <person name="Bevan M."/>
            <person name="Bancroft I."/>
            <person name="Minx P."/>
            <person name="Cordum H."/>
            <person name="Wilson R."/>
            <person name="Cheng Z."/>
            <person name="Jin W."/>
            <person name="Jiang J."/>
            <person name="Leong S.A."/>
            <person name="Iwama H."/>
            <person name="Gojobori T."/>
            <person name="Itoh T."/>
            <person name="Niimura Y."/>
            <person name="Fujii Y."/>
            <person name="Habara T."/>
            <person name="Sakai H."/>
            <person name="Sato Y."/>
            <person name="Wilson G."/>
            <person name="Kumar K."/>
            <person name="McCouch S."/>
            <person name="Juretic N."/>
            <person name="Hoen D."/>
            <person name="Wright S."/>
            <person name="Bruskiewich R."/>
            <person name="Bureau T."/>
            <person name="Miyao A."/>
            <person name="Hirochika H."/>
            <person name="Nishikawa T."/>
            <person name="Kadowaki K."/>
            <person name="Sugiura M."/>
            <person name="Burr B."/>
            <person name="Sasaki T."/>
        </authorList>
    </citation>
    <scope>NUCLEOTIDE SEQUENCE [LARGE SCALE GENOMIC DNA]</scope>
    <source>
        <strain evidence="3">cv. Nipponbare</strain>
    </source>
</reference>
<evidence type="ECO:0000313" key="3">
    <source>
        <dbReference type="Proteomes" id="UP000000763"/>
    </source>
</evidence>
<feature type="compositionally biased region" description="Gly residues" evidence="1">
    <location>
        <begin position="22"/>
        <end position="32"/>
    </location>
</feature>
<feature type="compositionally biased region" description="Gly residues" evidence="1">
    <location>
        <begin position="121"/>
        <end position="131"/>
    </location>
</feature>
<dbReference type="EMBL" id="AP005882">
    <property type="protein sequence ID" value="BAD46501.1"/>
    <property type="molecule type" value="Genomic_DNA"/>
</dbReference>
<feature type="region of interest" description="Disordered" evidence="1">
    <location>
        <begin position="1"/>
        <end position="147"/>
    </location>
</feature>
<evidence type="ECO:0000313" key="2">
    <source>
        <dbReference type="EMBL" id="BAD46501.1"/>
    </source>
</evidence>
<evidence type="ECO:0000256" key="1">
    <source>
        <dbReference type="SAM" id="MobiDB-lite"/>
    </source>
</evidence>
<name>Q651L6_ORYSJ</name>
<gene>
    <name evidence="2" type="primary">OSJNBb0069D16.3</name>
</gene>
<proteinExistence type="predicted"/>
<feature type="compositionally biased region" description="Basic and acidic residues" evidence="1">
    <location>
        <begin position="137"/>
        <end position="147"/>
    </location>
</feature>